<keyword evidence="1" id="KW-0175">Coiled coil</keyword>
<dbReference type="InterPro" id="IPR050583">
    <property type="entry name" value="Mycobacterial_A85_antigen"/>
</dbReference>
<sequence>MKYIISFIFCSIMNLLVYSQSPKDTVFNIQSEAFKEIREFKVHLPKKIKTNEHLPVIFVFDAQWNPYYKLLTSTIDYLTEIKEFPRSIVVGIKNKKRQYELTPAPVNEDWKIPSLGGAKFLENHLTNEIIPFLKTKYNIADFRIGIGHSLGGTFVLSSLINNPKLFNAYIAISPNLQLDDEEVVLKFQRNITKIKKLNSYFYVTMGTSGNTDSQFLPPVKKLDSILKFHKSENLDWNFKILKNYNHATTPLESTHLALQDFSKRWKISPKQREEIINSKNVLQNFMLFYEKLSNWTGYAVIPQKHDYYNFIAALEKNKKHKDIIKLAKKAIENYPTESRYYNIIAENLILINKKAAARKYLEQALKVLENEYFEYKNDKKYFKTLYVKNLDKLNN</sequence>
<dbReference type="InterPro" id="IPR011990">
    <property type="entry name" value="TPR-like_helical_dom_sf"/>
</dbReference>
<keyword evidence="3" id="KW-1185">Reference proteome</keyword>
<dbReference type="EMBL" id="WAAU01000008">
    <property type="protein sequence ID" value="KAB1159306.1"/>
    <property type="molecule type" value="Genomic_DNA"/>
</dbReference>
<dbReference type="Gene3D" id="3.40.50.1820">
    <property type="entry name" value="alpha/beta hydrolase"/>
    <property type="match status" value="1"/>
</dbReference>
<dbReference type="Proteomes" id="UP000467305">
    <property type="component" value="Unassembled WGS sequence"/>
</dbReference>
<proteinExistence type="predicted"/>
<dbReference type="PANTHER" id="PTHR48098">
    <property type="entry name" value="ENTEROCHELIN ESTERASE-RELATED"/>
    <property type="match status" value="1"/>
</dbReference>
<accession>A0A7J5ANV2</accession>
<dbReference type="InterPro" id="IPR000801">
    <property type="entry name" value="Esterase-like"/>
</dbReference>
<dbReference type="RefSeq" id="WP_150898525.1">
    <property type="nucleotide sequence ID" value="NZ_WAAU01000008.1"/>
</dbReference>
<evidence type="ECO:0000313" key="3">
    <source>
        <dbReference type="Proteomes" id="UP000467305"/>
    </source>
</evidence>
<reference evidence="2 3" key="1">
    <citation type="submission" date="2019-09" db="EMBL/GenBank/DDBJ databases">
        <authorList>
            <person name="Cao W.R."/>
        </authorList>
    </citation>
    <scope>NUCLEOTIDE SEQUENCE [LARGE SCALE GENOMIC DNA]</scope>
    <source>
        <strain evidence="3">a4</strain>
    </source>
</reference>
<dbReference type="OrthoDB" id="9784036at2"/>
<dbReference type="InterPro" id="IPR029058">
    <property type="entry name" value="AB_hydrolase_fold"/>
</dbReference>
<gene>
    <name evidence="2" type="ORF">F7018_03065</name>
</gene>
<protein>
    <recommendedName>
        <fullName evidence="4">Alpha/beta hydrolase</fullName>
    </recommendedName>
</protein>
<dbReference type="SUPFAM" id="SSF48452">
    <property type="entry name" value="TPR-like"/>
    <property type="match status" value="1"/>
</dbReference>
<evidence type="ECO:0000313" key="2">
    <source>
        <dbReference type="EMBL" id="KAB1159306.1"/>
    </source>
</evidence>
<comment type="caution">
    <text evidence="2">The sequence shown here is derived from an EMBL/GenBank/DDBJ whole genome shotgun (WGS) entry which is preliminary data.</text>
</comment>
<organism evidence="2 3">
    <name type="scientific">Tenacibaculum aiptasiae</name>
    <dbReference type="NCBI Taxonomy" id="426481"/>
    <lineage>
        <taxon>Bacteria</taxon>
        <taxon>Pseudomonadati</taxon>
        <taxon>Bacteroidota</taxon>
        <taxon>Flavobacteriia</taxon>
        <taxon>Flavobacteriales</taxon>
        <taxon>Flavobacteriaceae</taxon>
        <taxon>Tenacibaculum</taxon>
    </lineage>
</organism>
<dbReference type="Pfam" id="PF00756">
    <property type="entry name" value="Esterase"/>
    <property type="match status" value="1"/>
</dbReference>
<dbReference type="SUPFAM" id="SSF53474">
    <property type="entry name" value="alpha/beta-Hydrolases"/>
    <property type="match status" value="1"/>
</dbReference>
<evidence type="ECO:0008006" key="4">
    <source>
        <dbReference type="Google" id="ProtNLM"/>
    </source>
</evidence>
<evidence type="ECO:0000256" key="1">
    <source>
        <dbReference type="SAM" id="Coils"/>
    </source>
</evidence>
<dbReference type="PANTHER" id="PTHR48098:SF6">
    <property type="entry name" value="FERRI-BACILLIBACTIN ESTERASE BESA"/>
    <property type="match status" value="1"/>
</dbReference>
<dbReference type="AlphaFoldDB" id="A0A7J5ANV2"/>
<name>A0A7J5ANV2_9FLAO</name>
<feature type="coiled-coil region" evidence="1">
    <location>
        <begin position="351"/>
        <end position="378"/>
    </location>
</feature>